<comment type="caution">
    <text evidence="1">The sequence shown here is derived from an EMBL/GenBank/DDBJ whole genome shotgun (WGS) entry which is preliminary data.</text>
</comment>
<organism evidence="1">
    <name type="scientific">marine sediment metagenome</name>
    <dbReference type="NCBI Taxonomy" id="412755"/>
    <lineage>
        <taxon>unclassified sequences</taxon>
        <taxon>metagenomes</taxon>
        <taxon>ecological metagenomes</taxon>
    </lineage>
</organism>
<sequence>MAEKTNNLDLDGLREEIRDRVKIFSEKVISAFGDNLQNITIVGSSLTEDFRPGQSDINTVLVLGRQSLDSLDTLARMARSMNKKGVAVPLLMTPEYIERSRDVFGIEFLDFQLTHKTIYGDDPFASLTIAKTDVRLQCERELKATLIRLRQGYIAAAANKRLVRDILVSAAGGLVPLLRAMLWLKDIDRGVLVEQVFIKAASEFSIKADSLIDAKKWRHKKSFFQISFQISKCTTVFESMRDIKKWRHKKATLQKSDVSSVFESIYANVEQLAFIVDKLEV</sequence>
<evidence type="ECO:0000313" key="1">
    <source>
        <dbReference type="EMBL" id="KKL14144.1"/>
    </source>
</evidence>
<dbReference type="AlphaFoldDB" id="A0A0F9AX32"/>
<protein>
    <recommendedName>
        <fullName evidence="2">Polymerase nucleotidyl transferase domain-containing protein</fullName>
    </recommendedName>
</protein>
<name>A0A0F9AX32_9ZZZZ</name>
<dbReference type="EMBL" id="LAZR01040576">
    <property type="protein sequence ID" value="KKL14144.1"/>
    <property type="molecule type" value="Genomic_DNA"/>
</dbReference>
<reference evidence="1" key="1">
    <citation type="journal article" date="2015" name="Nature">
        <title>Complex archaea that bridge the gap between prokaryotes and eukaryotes.</title>
        <authorList>
            <person name="Spang A."/>
            <person name="Saw J.H."/>
            <person name="Jorgensen S.L."/>
            <person name="Zaremba-Niedzwiedzka K."/>
            <person name="Martijn J."/>
            <person name="Lind A.E."/>
            <person name="van Eijk R."/>
            <person name="Schleper C."/>
            <person name="Guy L."/>
            <person name="Ettema T.J."/>
        </authorList>
    </citation>
    <scope>NUCLEOTIDE SEQUENCE</scope>
</reference>
<accession>A0A0F9AX32</accession>
<gene>
    <name evidence="1" type="ORF">LCGC14_2518710</name>
</gene>
<dbReference type="InterPro" id="IPR043519">
    <property type="entry name" value="NT_sf"/>
</dbReference>
<evidence type="ECO:0008006" key="2">
    <source>
        <dbReference type="Google" id="ProtNLM"/>
    </source>
</evidence>
<dbReference type="SUPFAM" id="SSF81301">
    <property type="entry name" value="Nucleotidyltransferase"/>
    <property type="match status" value="1"/>
</dbReference>
<proteinExistence type="predicted"/>